<dbReference type="PANTHER" id="PTHR43249:SF1">
    <property type="entry name" value="D-GLUCOSIDE 3-DEHYDROGENASE"/>
    <property type="match status" value="1"/>
</dbReference>
<feature type="domain" description="Gfo/Idh/MocA-like oxidoreductase C-terminal" evidence="2">
    <location>
        <begin position="134"/>
        <end position="336"/>
    </location>
</feature>
<evidence type="ECO:0000259" key="2">
    <source>
        <dbReference type="Pfam" id="PF02894"/>
    </source>
</evidence>
<dbReference type="GO" id="GO:0000166">
    <property type="term" value="F:nucleotide binding"/>
    <property type="evidence" value="ECO:0007669"/>
    <property type="project" value="InterPro"/>
</dbReference>
<dbReference type="SUPFAM" id="SSF55347">
    <property type="entry name" value="Glyceraldehyde-3-phosphate dehydrogenase-like, C-terminal domain"/>
    <property type="match status" value="1"/>
</dbReference>
<dbReference type="EMBL" id="CAEZTN010000015">
    <property type="protein sequence ID" value="CAB4570760.1"/>
    <property type="molecule type" value="Genomic_DNA"/>
</dbReference>
<dbReference type="InterPro" id="IPR052515">
    <property type="entry name" value="Gfo/Idh/MocA_Oxidoreductase"/>
</dbReference>
<dbReference type="InterPro" id="IPR036291">
    <property type="entry name" value="NAD(P)-bd_dom_sf"/>
</dbReference>
<gene>
    <name evidence="3" type="ORF">UFOPK1689_00650</name>
</gene>
<dbReference type="Gene3D" id="3.40.50.720">
    <property type="entry name" value="NAD(P)-binding Rossmann-like Domain"/>
    <property type="match status" value="1"/>
</dbReference>
<dbReference type="PANTHER" id="PTHR43249">
    <property type="entry name" value="UDP-N-ACETYL-2-AMINO-2-DEOXY-D-GLUCURONATE OXIDASE"/>
    <property type="match status" value="1"/>
</dbReference>
<evidence type="ECO:0000259" key="1">
    <source>
        <dbReference type="Pfam" id="PF01408"/>
    </source>
</evidence>
<dbReference type="Pfam" id="PF02894">
    <property type="entry name" value="GFO_IDH_MocA_C"/>
    <property type="match status" value="1"/>
</dbReference>
<evidence type="ECO:0000313" key="3">
    <source>
        <dbReference type="EMBL" id="CAB4570760.1"/>
    </source>
</evidence>
<dbReference type="InterPro" id="IPR004104">
    <property type="entry name" value="Gfo/Idh/MocA-like_OxRdtase_C"/>
</dbReference>
<dbReference type="SUPFAM" id="SSF51735">
    <property type="entry name" value="NAD(P)-binding Rossmann-fold domains"/>
    <property type="match status" value="1"/>
</dbReference>
<dbReference type="InterPro" id="IPR000683">
    <property type="entry name" value="Gfo/Idh/MocA-like_OxRdtase_N"/>
</dbReference>
<dbReference type="AlphaFoldDB" id="A0A6J6E2L5"/>
<sequence>MKTIALVGCGRIAQRHADIVSKSEEFGLKLVAVCDLLESRVQAFSLKYSVPGYLDMDQMMLDTKPDFVAVLTESGNHASHVLRLVKYGSDIIVEKPMSLKIIDADKMIKECTKARIKLYVVKQNRFNPPILKLRQALSEGRLGRITLGTVRVRWCRTQEYYEADAWRGTWALDGGVLANQAIHHIDMLLWMLGEPKSVFAYSRQSLAQIEAEDTAVAVIKFESGALGIVEATTATRPTDLEGSISILGSKGTVEVSGFAMNELKTWEFSDETLKGIELEEFSNNPMDVYGLGHKAFYRAVLEGVGQDIGLIVNGEEGKRSLELLIAIYQSIEENKEIFLPLNDPDSILG</sequence>
<organism evidence="3">
    <name type="scientific">freshwater metagenome</name>
    <dbReference type="NCBI Taxonomy" id="449393"/>
    <lineage>
        <taxon>unclassified sequences</taxon>
        <taxon>metagenomes</taxon>
        <taxon>ecological metagenomes</taxon>
    </lineage>
</organism>
<name>A0A6J6E2L5_9ZZZZ</name>
<accession>A0A6J6E2L5</accession>
<dbReference type="Gene3D" id="3.30.360.10">
    <property type="entry name" value="Dihydrodipicolinate Reductase, domain 2"/>
    <property type="match status" value="1"/>
</dbReference>
<reference evidence="3" key="1">
    <citation type="submission" date="2020-05" db="EMBL/GenBank/DDBJ databases">
        <authorList>
            <person name="Chiriac C."/>
            <person name="Salcher M."/>
            <person name="Ghai R."/>
            <person name="Kavagutti S V."/>
        </authorList>
    </citation>
    <scope>NUCLEOTIDE SEQUENCE</scope>
</reference>
<proteinExistence type="predicted"/>
<feature type="domain" description="Gfo/Idh/MocA-like oxidoreductase N-terminal" evidence="1">
    <location>
        <begin position="3"/>
        <end position="120"/>
    </location>
</feature>
<dbReference type="Pfam" id="PF01408">
    <property type="entry name" value="GFO_IDH_MocA"/>
    <property type="match status" value="1"/>
</dbReference>
<protein>
    <submittedName>
        <fullName evidence="3">Unannotated protein</fullName>
    </submittedName>
</protein>